<dbReference type="EMBL" id="LGCK01000001">
    <property type="protein sequence ID" value="KPL75146.1"/>
    <property type="molecule type" value="Genomic_DNA"/>
</dbReference>
<evidence type="ECO:0000313" key="2">
    <source>
        <dbReference type="EMBL" id="KPL75146.1"/>
    </source>
</evidence>
<keyword evidence="3" id="KW-1185">Reference proteome</keyword>
<proteinExistence type="predicted"/>
<dbReference type="AlphaFoldDB" id="A0A0N8GMF4"/>
<gene>
    <name evidence="2" type="ORF">ADM99_00595</name>
</gene>
<dbReference type="RefSeq" id="WP_062420641.1">
    <property type="nucleotide sequence ID" value="NZ_BBYA01000003.1"/>
</dbReference>
<dbReference type="STRING" id="229920.ADM99_00595"/>
<keyword evidence="1" id="KW-0472">Membrane</keyword>
<keyword evidence="1" id="KW-0812">Transmembrane</keyword>
<evidence type="ECO:0000313" key="3">
    <source>
        <dbReference type="Proteomes" id="UP000050430"/>
    </source>
</evidence>
<evidence type="ECO:0000256" key="1">
    <source>
        <dbReference type="SAM" id="Phobius"/>
    </source>
</evidence>
<accession>A0A0N8GMF4</accession>
<dbReference type="Proteomes" id="UP000050430">
    <property type="component" value="Unassembled WGS sequence"/>
</dbReference>
<comment type="caution">
    <text evidence="2">The sequence shown here is derived from an EMBL/GenBank/DDBJ whole genome shotgun (WGS) entry which is preliminary data.</text>
</comment>
<name>A0A0N8GMF4_9CHLR</name>
<feature type="transmembrane region" description="Helical" evidence="1">
    <location>
        <begin position="21"/>
        <end position="42"/>
    </location>
</feature>
<keyword evidence="1" id="KW-1133">Transmembrane helix</keyword>
<protein>
    <submittedName>
        <fullName evidence="2">Uncharacterized protein</fullName>
    </submittedName>
</protein>
<dbReference type="OrthoDB" id="173831at2"/>
<reference evidence="2 3" key="1">
    <citation type="submission" date="2015-07" db="EMBL/GenBank/DDBJ databases">
        <title>Genome sequence of Leptolinea tardivitalis DSM 16556.</title>
        <authorList>
            <person name="Hemp J."/>
            <person name="Ward L.M."/>
            <person name="Pace L.A."/>
            <person name="Fischer W.W."/>
        </authorList>
    </citation>
    <scope>NUCLEOTIDE SEQUENCE [LARGE SCALE GENOMIC DNA]</scope>
    <source>
        <strain evidence="2 3">YMTK-2</strain>
    </source>
</reference>
<sequence length="346" mass="40086">MKLPDIFRFDTLKIKLPFGVLLIYCIVLFPVVLFILEILLRYTNLQANLPPSTLDQKINYPEMDVKYQEFEFQNKVNNFDCIFLGTSMVDYGISPSEINTFQLQTNIKRPNCFNFALEAVMPETSSIIAKAFINKYGIKTIILGISAIDFAGKPYLTRKINNIPWLNYITGYPSFEGQIIDQSIVYRYFIALGKYRDTNYQNETHNLNLLINNYGQQIRQNENSVYRVSPNRSVELPDYSLYQPDISGLKEFGEFQKQGIKIIVFEIPVHPNFLPYYVPQGEKGYEELFIRPIESILADENIPFIRSQPDVADIVSQNGWLDYSHLNEKGATEFSRWLALKIDSIQ</sequence>
<organism evidence="2 3">
    <name type="scientific">Leptolinea tardivitalis</name>
    <dbReference type="NCBI Taxonomy" id="229920"/>
    <lineage>
        <taxon>Bacteria</taxon>
        <taxon>Bacillati</taxon>
        <taxon>Chloroflexota</taxon>
        <taxon>Anaerolineae</taxon>
        <taxon>Anaerolineales</taxon>
        <taxon>Anaerolineaceae</taxon>
        <taxon>Leptolinea</taxon>
    </lineage>
</organism>